<feature type="coiled-coil region" evidence="2">
    <location>
        <begin position="8"/>
        <end position="72"/>
    </location>
</feature>
<dbReference type="PROSITE" id="PS50802">
    <property type="entry name" value="OTU"/>
    <property type="match status" value="1"/>
</dbReference>
<dbReference type="EMBL" id="JAVRJZ010000018">
    <property type="protein sequence ID" value="KAK2708719.1"/>
    <property type="molecule type" value="Genomic_DNA"/>
</dbReference>
<dbReference type="GO" id="GO:0016579">
    <property type="term" value="P:protein deubiquitination"/>
    <property type="evidence" value="ECO:0007669"/>
    <property type="project" value="TreeGrafter"/>
</dbReference>
<accession>A0AA88L092</accession>
<dbReference type="PANTHER" id="PTHR12419">
    <property type="entry name" value="OTU DOMAIN CONTAINING PROTEIN"/>
    <property type="match status" value="1"/>
</dbReference>
<dbReference type="SUPFAM" id="SSF54001">
    <property type="entry name" value="Cysteine proteinases"/>
    <property type="match status" value="1"/>
</dbReference>
<dbReference type="AlphaFoldDB" id="A0AA88L092"/>
<evidence type="ECO:0000313" key="5">
    <source>
        <dbReference type="EMBL" id="KAK2708719.1"/>
    </source>
</evidence>
<keyword evidence="2" id="KW-0175">Coiled coil</keyword>
<keyword evidence="6" id="KW-1185">Reference proteome</keyword>
<dbReference type="InterPro" id="IPR003323">
    <property type="entry name" value="OTU_dom"/>
</dbReference>
<proteinExistence type="predicted"/>
<dbReference type="GO" id="GO:0004843">
    <property type="term" value="F:cysteine-type deubiquitinase activity"/>
    <property type="evidence" value="ECO:0007669"/>
    <property type="project" value="TreeGrafter"/>
</dbReference>
<evidence type="ECO:0000259" key="4">
    <source>
        <dbReference type="PROSITE" id="PS50802"/>
    </source>
</evidence>
<dbReference type="Pfam" id="PF02338">
    <property type="entry name" value="OTU"/>
    <property type="match status" value="1"/>
</dbReference>
<dbReference type="CDD" id="cd22761">
    <property type="entry name" value="OTU_OTUD6"/>
    <property type="match status" value="1"/>
</dbReference>
<feature type="region of interest" description="Disordered" evidence="3">
    <location>
        <begin position="85"/>
        <end position="115"/>
    </location>
</feature>
<dbReference type="InterPro" id="IPR050704">
    <property type="entry name" value="Peptidase_C85-like"/>
</dbReference>
<dbReference type="Gene3D" id="3.90.70.80">
    <property type="match status" value="1"/>
</dbReference>
<evidence type="ECO:0000256" key="1">
    <source>
        <dbReference type="ARBA" id="ARBA00022801"/>
    </source>
</evidence>
<evidence type="ECO:0000256" key="2">
    <source>
        <dbReference type="SAM" id="Coils"/>
    </source>
</evidence>
<keyword evidence="1" id="KW-0378">Hydrolase</keyword>
<protein>
    <recommendedName>
        <fullName evidence="4">OTU domain-containing protein</fullName>
    </recommendedName>
</protein>
<dbReference type="PANTHER" id="PTHR12419:SF10">
    <property type="entry name" value="DEUBIQUITINASE OTUD6B"/>
    <property type="match status" value="1"/>
</dbReference>
<evidence type="ECO:0000256" key="3">
    <source>
        <dbReference type="SAM" id="MobiDB-lite"/>
    </source>
</evidence>
<feature type="compositionally biased region" description="Basic and acidic residues" evidence="3">
    <location>
        <begin position="105"/>
        <end position="115"/>
    </location>
</feature>
<dbReference type="InterPro" id="IPR049772">
    <property type="entry name" value="OTU_OTUD6"/>
</dbReference>
<evidence type="ECO:0000313" key="6">
    <source>
        <dbReference type="Proteomes" id="UP001187531"/>
    </source>
</evidence>
<reference evidence="5" key="1">
    <citation type="submission" date="2023-07" db="EMBL/GenBank/DDBJ databases">
        <title>Chromosome-level genome assembly of Artemia franciscana.</title>
        <authorList>
            <person name="Jo E."/>
        </authorList>
    </citation>
    <scope>NUCLEOTIDE SEQUENCE</scope>
    <source>
        <tissue evidence="5">Whole body</tissue>
    </source>
</reference>
<feature type="domain" description="OTU" evidence="4">
    <location>
        <begin position="145"/>
        <end position="284"/>
    </location>
</feature>
<dbReference type="InterPro" id="IPR038765">
    <property type="entry name" value="Papain-like_cys_pep_sf"/>
</dbReference>
<organism evidence="5 6">
    <name type="scientific">Artemia franciscana</name>
    <name type="common">Brine shrimp</name>
    <name type="synonym">Artemia sanfranciscana</name>
    <dbReference type="NCBI Taxonomy" id="6661"/>
    <lineage>
        <taxon>Eukaryota</taxon>
        <taxon>Metazoa</taxon>
        <taxon>Ecdysozoa</taxon>
        <taxon>Arthropoda</taxon>
        <taxon>Crustacea</taxon>
        <taxon>Branchiopoda</taxon>
        <taxon>Anostraca</taxon>
        <taxon>Artemiidae</taxon>
        <taxon>Artemia</taxon>
    </lineage>
</organism>
<dbReference type="Proteomes" id="UP001187531">
    <property type="component" value="Unassembled WGS sequence"/>
</dbReference>
<name>A0AA88L092_ARTSF</name>
<sequence>MDEDDDLLSRHRQEKKILQATVQALKKTATKGDKKKKKEVQDEIAKLEKELLEKHALEIKQLEEAMEKSQINENSAVVPSFYKQTAQDDEESAQRMTKAQKRRESKMEKNKRREEEIAEQGLINLSGKRQQEIESLNKELKARGLEIHEVPSNGNCMYLAIDHQLQQHAQPSRGNAELRRATAKYMKERSHEFLPFLTSPKTQELMTEPEFEAYCQEIEHTSAWGGQPELLAVSHVLKRTIKVLQADAAPLLIGEEYSSEKPLTVTYHKHMYGLGAHYNSVTEIKSSPESVLTVS</sequence>
<gene>
    <name evidence="5" type="ORF">QYM36_014353</name>
</gene>
<comment type="caution">
    <text evidence="5">The sequence shown here is derived from an EMBL/GenBank/DDBJ whole genome shotgun (WGS) entry which is preliminary data.</text>
</comment>